<dbReference type="InterPro" id="IPR050390">
    <property type="entry name" value="C5-Methyltransferase"/>
</dbReference>
<evidence type="ECO:0000259" key="15">
    <source>
        <dbReference type="PROSITE" id="PS50013"/>
    </source>
</evidence>
<evidence type="ECO:0000259" key="16">
    <source>
        <dbReference type="PROSITE" id="PS51038"/>
    </source>
</evidence>
<dbReference type="GO" id="GO:0003677">
    <property type="term" value="F:DNA binding"/>
    <property type="evidence" value="ECO:0007669"/>
    <property type="project" value="UniProtKB-KW"/>
</dbReference>
<dbReference type="PROSITE" id="PS51038">
    <property type="entry name" value="BAH"/>
    <property type="match status" value="1"/>
</dbReference>
<dbReference type="Gene3D" id="1.10.10.60">
    <property type="entry name" value="Homeodomain-like"/>
    <property type="match status" value="1"/>
</dbReference>
<dbReference type="NCBIfam" id="TIGR01557">
    <property type="entry name" value="myb_SHAQKYF"/>
    <property type="match status" value="1"/>
</dbReference>
<dbReference type="Pfam" id="PF14379">
    <property type="entry name" value="Myb_CC_LHEQLE"/>
    <property type="match status" value="1"/>
</dbReference>
<evidence type="ECO:0000256" key="1">
    <source>
        <dbReference type="ARBA" id="ARBA00004123"/>
    </source>
</evidence>
<dbReference type="PROSITE" id="PS50013">
    <property type="entry name" value="CHROMO_2"/>
    <property type="match status" value="1"/>
</dbReference>
<keyword evidence="7" id="KW-0805">Transcription regulation</keyword>
<dbReference type="GO" id="GO:0032259">
    <property type="term" value="P:methylation"/>
    <property type="evidence" value="ECO:0007669"/>
    <property type="project" value="UniProtKB-KW"/>
</dbReference>
<evidence type="ECO:0000256" key="11">
    <source>
        <dbReference type="ARBA" id="ARBA00023242"/>
    </source>
</evidence>
<dbReference type="SUPFAM" id="SSF53335">
    <property type="entry name" value="S-adenosyl-L-methionine-dependent methyltransferases"/>
    <property type="match status" value="1"/>
</dbReference>
<keyword evidence="8" id="KW-0175">Coiled coil</keyword>
<evidence type="ECO:0000256" key="12">
    <source>
        <dbReference type="ARBA" id="ARBA00047422"/>
    </source>
</evidence>
<protein>
    <recommendedName>
        <fullName evidence="3">DNA (cytosine-5-)-methyltransferase</fullName>
        <ecNumber evidence="3">2.1.1.37</ecNumber>
    </recommendedName>
</protein>
<name>A0ABD1URS9_9LAMI</name>
<comment type="subcellular location">
    <subcellularLocation>
        <location evidence="1">Nucleus</location>
    </subcellularLocation>
</comment>
<evidence type="ECO:0000256" key="13">
    <source>
        <dbReference type="PROSITE-ProRule" id="PRU01016"/>
    </source>
</evidence>
<dbReference type="InterPro" id="IPR029063">
    <property type="entry name" value="SAM-dependent_MTases_sf"/>
</dbReference>
<evidence type="ECO:0000313" key="18">
    <source>
        <dbReference type="EMBL" id="KAL2527676.1"/>
    </source>
</evidence>
<dbReference type="SMART" id="SM00439">
    <property type="entry name" value="BAH"/>
    <property type="match status" value="1"/>
</dbReference>
<dbReference type="Proteomes" id="UP001604336">
    <property type="component" value="Unassembled WGS sequence"/>
</dbReference>
<evidence type="ECO:0000313" key="19">
    <source>
        <dbReference type="Proteomes" id="UP001604336"/>
    </source>
</evidence>
<dbReference type="SUPFAM" id="SSF54160">
    <property type="entry name" value="Chromo domain-like"/>
    <property type="match status" value="1"/>
</dbReference>
<dbReference type="SMART" id="SM00298">
    <property type="entry name" value="CHROMO"/>
    <property type="match status" value="1"/>
</dbReference>
<dbReference type="InterPro" id="IPR018117">
    <property type="entry name" value="C5_DNA_meth_AS"/>
</dbReference>
<evidence type="ECO:0000256" key="9">
    <source>
        <dbReference type="ARBA" id="ARBA00023125"/>
    </source>
</evidence>
<dbReference type="InterPro" id="IPR023780">
    <property type="entry name" value="Chromo_domain"/>
</dbReference>
<keyword evidence="9" id="KW-0238">DNA-binding</keyword>
<feature type="domain" description="BAH" evidence="16">
    <location>
        <begin position="392"/>
        <end position="514"/>
    </location>
</feature>
<reference evidence="19" key="1">
    <citation type="submission" date="2024-07" db="EMBL/GenBank/DDBJ databases">
        <title>Two chromosome-level genome assemblies of Korean endemic species Abeliophyllum distichum and Forsythia ovata (Oleaceae).</title>
        <authorList>
            <person name="Jang H."/>
        </authorList>
    </citation>
    <scope>NUCLEOTIDE SEQUENCE [LARGE SCALE GENOMIC DNA]</scope>
</reference>
<dbReference type="InterPro" id="IPR043151">
    <property type="entry name" value="BAH_sf"/>
</dbReference>
<keyword evidence="11" id="KW-0539">Nucleus</keyword>
<feature type="domain" description="Chromo" evidence="15">
    <location>
        <begin position="664"/>
        <end position="717"/>
    </location>
</feature>
<dbReference type="Pfam" id="PF01426">
    <property type="entry name" value="BAH"/>
    <property type="match status" value="1"/>
</dbReference>
<dbReference type="InterPro" id="IPR016197">
    <property type="entry name" value="Chromo-like_dom_sf"/>
</dbReference>
<feature type="region of interest" description="Disordered" evidence="14">
    <location>
        <begin position="66"/>
        <end position="100"/>
    </location>
</feature>
<dbReference type="Gene3D" id="3.90.120.10">
    <property type="entry name" value="DNA Methylase, subunit A, domain 2"/>
    <property type="match status" value="1"/>
</dbReference>
<dbReference type="InterPro" id="IPR009057">
    <property type="entry name" value="Homeodomain-like_sf"/>
</dbReference>
<dbReference type="EC" id="2.1.1.37" evidence="3"/>
<evidence type="ECO:0000256" key="4">
    <source>
        <dbReference type="ARBA" id="ARBA00022603"/>
    </source>
</evidence>
<dbReference type="InterPro" id="IPR017930">
    <property type="entry name" value="Myb_dom"/>
</dbReference>
<evidence type="ECO:0000256" key="14">
    <source>
        <dbReference type="SAM" id="MobiDB-lite"/>
    </source>
</evidence>
<dbReference type="PROSITE" id="PS00598">
    <property type="entry name" value="CHROMO_1"/>
    <property type="match status" value="1"/>
</dbReference>
<dbReference type="InterPro" id="IPR025756">
    <property type="entry name" value="Myb_CC_LHEQLE"/>
</dbReference>
<dbReference type="PRINTS" id="PR00105">
    <property type="entry name" value="C5METTRFRASE"/>
</dbReference>
<keyword evidence="19" id="KW-1185">Reference proteome</keyword>
<dbReference type="Pfam" id="PF00385">
    <property type="entry name" value="Chromo"/>
    <property type="match status" value="1"/>
</dbReference>
<keyword evidence="5 13" id="KW-0808">Transferase</keyword>
<evidence type="ECO:0000256" key="10">
    <source>
        <dbReference type="ARBA" id="ARBA00023163"/>
    </source>
</evidence>
<evidence type="ECO:0000259" key="17">
    <source>
        <dbReference type="PROSITE" id="PS51294"/>
    </source>
</evidence>
<dbReference type="FunFam" id="1.10.10.60:FF:000002">
    <property type="entry name" value="Myb family transcription factor"/>
    <property type="match status" value="1"/>
</dbReference>
<proteinExistence type="inferred from homology"/>
<dbReference type="PROSITE" id="PS51679">
    <property type="entry name" value="SAM_MT_C5"/>
    <property type="match status" value="1"/>
</dbReference>
<gene>
    <name evidence="18" type="ORF">Adt_12730</name>
</gene>
<evidence type="ECO:0000256" key="8">
    <source>
        <dbReference type="ARBA" id="ARBA00023054"/>
    </source>
</evidence>
<comment type="similarity">
    <text evidence="2">Belongs to the MYB-CC family.</text>
</comment>
<evidence type="ECO:0000256" key="7">
    <source>
        <dbReference type="ARBA" id="ARBA00023015"/>
    </source>
</evidence>
<comment type="catalytic activity">
    <reaction evidence="12">
        <text>a 2'-deoxycytidine in DNA + S-adenosyl-L-methionine = a 5-methyl-2'-deoxycytidine in DNA + S-adenosyl-L-homocysteine + H(+)</text>
        <dbReference type="Rhea" id="RHEA:13681"/>
        <dbReference type="Rhea" id="RHEA-COMP:11369"/>
        <dbReference type="Rhea" id="RHEA-COMP:11370"/>
        <dbReference type="ChEBI" id="CHEBI:15378"/>
        <dbReference type="ChEBI" id="CHEBI:57856"/>
        <dbReference type="ChEBI" id="CHEBI:59789"/>
        <dbReference type="ChEBI" id="CHEBI:85452"/>
        <dbReference type="ChEBI" id="CHEBI:85454"/>
        <dbReference type="EC" id="2.1.1.37"/>
    </reaction>
</comment>
<dbReference type="InterPro" id="IPR001525">
    <property type="entry name" value="C5_MeTfrase"/>
</dbReference>
<dbReference type="InterPro" id="IPR001005">
    <property type="entry name" value="SANT/Myb"/>
</dbReference>
<dbReference type="InterPro" id="IPR000953">
    <property type="entry name" value="Chromo/chromo_shadow_dom"/>
</dbReference>
<dbReference type="InterPro" id="IPR006447">
    <property type="entry name" value="Myb_dom_plants"/>
</dbReference>
<dbReference type="PANTHER" id="PTHR10629">
    <property type="entry name" value="CYTOSINE-SPECIFIC METHYLTRANSFERASE"/>
    <property type="match status" value="1"/>
</dbReference>
<dbReference type="InterPro" id="IPR023779">
    <property type="entry name" value="Chromodomain_CS"/>
</dbReference>
<evidence type="ECO:0000256" key="6">
    <source>
        <dbReference type="ARBA" id="ARBA00022691"/>
    </source>
</evidence>
<dbReference type="PANTHER" id="PTHR10629:SF34">
    <property type="entry name" value="DNA (CYTOSINE-5)-METHYLTRANSFERASE CMT2"/>
    <property type="match status" value="1"/>
</dbReference>
<dbReference type="GO" id="GO:0003886">
    <property type="term" value="F:DNA (cytosine-5-)-methyltransferase activity"/>
    <property type="evidence" value="ECO:0007669"/>
    <property type="project" value="UniProtKB-EC"/>
</dbReference>
<keyword evidence="6 13" id="KW-0949">S-adenosyl-L-methionine</keyword>
<accession>A0ABD1URS9</accession>
<comment type="caution">
    <text evidence="18">The sequence shown here is derived from an EMBL/GenBank/DDBJ whole genome shotgun (WGS) entry which is preliminary data.</text>
</comment>
<evidence type="ECO:0000256" key="5">
    <source>
        <dbReference type="ARBA" id="ARBA00022679"/>
    </source>
</evidence>
<sequence>MSSSAYADELALSLYVEEVEPVPLKIYVPSCIRSSSNKYKTPSPARSSCRKPKGIPALAFSVQEKRSPRLSTSSLTPALISKDDKNVGSGEVGSTKRRRFEEEESSNKVKVCLYEKSLSSPRLRCGGIDVNSRGVLSTRCSRSRTVVMHVGNEKEILDKSVNVKCLRSRKIELDLVRTPKASKTRDFESSFSRFQRLSEVENENLKSEVLALCETPSLSDKFLRSTTVKMLVGIEKEGPEKSASKKSLRDAMLVDKCLRSSKVEPALDGLTKFSEKRDFEKCDSEVRSEKCLRSRKIEFKLNVDGTVGKKTARIEGCASKNEGSVKKTLESDENKKKQNTACRFIGEPIPEEEAWERWGWRYELKSQTKGRSWKLNTGEEDETILNVECHYAQAKVGSCVLNVGDCAYIKGEGKKHVGRVLEFFKTTEGEDYFRVQWFFRAEDTVMKDAAAFHDKRRLFYSTLMNDNVLDCIISKVNIVKIPPVLCVKPNTIQPAAFYYDMEYSVEYSTFRMLSTENSVGNHNSFSSKYADPDYHSVTATPLEVLSNCESLKAELAILDLFSGCGGMSTGLCFGANLSGVNLVTKWAVDYNRSACDSLKLNHPETKVRNESANDFLELLRRWEKLCKSYVYYVDRSLEFELEDIEESDGNIHSQLDKEVSSEEYEVSCLVDICYGDPGERGKRGLHFKVRWKGYGPDEDTWEPIEELSNCQERIWDFVGKGLKSKILPLPGDVDVICGGPPCQGISGYNRHRNVVSPLDDERNHQIVVFMDIVEFLKPKYVLMENVVDIIRFNKASLGRYALSRLVHMKYQARLGTIASGCYGLPQFRLRVFIWGASPSEKLPPFPLPTHDVVVKYWPPSEFERNTVAYDEGQPRTLEEAIVLQDAISDLPAVTNDETREEMTYEKPPETGFQNYIRSSKDEMVGLVSNREMGSTRSVLYDHRPLQLSKHDYLRVCQIPTKKGANFRDLPGVIVGEDNVARRDPTKEPMMLPTGRPVVPDCVFTFEQGKSKKPYARLWWDETVATVVTFPYIRCQAVLHPEQDRLLTIREFARLQGFPDFYRFCGTVKEKYCQIGNAVSVPVARALGYALGMASRKVSGDEPLMILPPKFSFQQHSADETVVSENRMIVFMPEQDSKPRLRWTADLHDRFVDAVTKLGGPDKATPKSVLRVMGLKGLTLYHLKSHLQKYRLGQQQAKKQEQNKENIGSSYGRYDMHMASASTESPTAKSEQGEIPIAEALRCQIEVQKTLQEHLEVQKKLQMRIEAQGKYLQTILEKAQRGLSADMDNAGSLDTTKDQLTDFNLALSNFMQRMNGDERNGKITDKTILSDINWKTPESSYMEKVDEIKDVKLKLELEGPSTDFDLNTRSSYDFFGTNGSVFEAKTLENR</sequence>
<keyword evidence="10" id="KW-0804">Transcription</keyword>
<evidence type="ECO:0000256" key="2">
    <source>
        <dbReference type="ARBA" id="ARBA00006783"/>
    </source>
</evidence>
<dbReference type="Pfam" id="PF00145">
    <property type="entry name" value="DNA_methylase"/>
    <property type="match status" value="1"/>
</dbReference>
<dbReference type="FunFam" id="3.90.120.10:FF:000003">
    <property type="entry name" value="DNA (cytosine-5)-methyltransferase 1"/>
    <property type="match status" value="1"/>
</dbReference>
<dbReference type="EMBL" id="JBFOLK010000003">
    <property type="protein sequence ID" value="KAL2527676.1"/>
    <property type="molecule type" value="Genomic_DNA"/>
</dbReference>
<dbReference type="Pfam" id="PF00249">
    <property type="entry name" value="Myb_DNA-binding"/>
    <property type="match status" value="1"/>
</dbReference>
<dbReference type="GO" id="GO:0005634">
    <property type="term" value="C:nucleus"/>
    <property type="evidence" value="ECO:0007669"/>
    <property type="project" value="UniProtKB-SubCell"/>
</dbReference>
<dbReference type="CDD" id="cd18635">
    <property type="entry name" value="CD_CMT3_like"/>
    <property type="match status" value="1"/>
</dbReference>
<organism evidence="18 19">
    <name type="scientific">Abeliophyllum distichum</name>
    <dbReference type="NCBI Taxonomy" id="126358"/>
    <lineage>
        <taxon>Eukaryota</taxon>
        <taxon>Viridiplantae</taxon>
        <taxon>Streptophyta</taxon>
        <taxon>Embryophyta</taxon>
        <taxon>Tracheophyta</taxon>
        <taxon>Spermatophyta</taxon>
        <taxon>Magnoliopsida</taxon>
        <taxon>eudicotyledons</taxon>
        <taxon>Gunneridae</taxon>
        <taxon>Pentapetalae</taxon>
        <taxon>asterids</taxon>
        <taxon>lamiids</taxon>
        <taxon>Lamiales</taxon>
        <taxon>Oleaceae</taxon>
        <taxon>Forsythieae</taxon>
        <taxon>Abeliophyllum</taxon>
    </lineage>
</organism>
<dbReference type="PROSITE" id="PS51294">
    <property type="entry name" value="HTH_MYB"/>
    <property type="match status" value="1"/>
</dbReference>
<comment type="similarity">
    <text evidence="13">Belongs to the class I-like SAM-binding methyltransferase superfamily. C5-methyltransferase family.</text>
</comment>
<dbReference type="SUPFAM" id="SSF46689">
    <property type="entry name" value="Homeodomain-like"/>
    <property type="match status" value="1"/>
</dbReference>
<dbReference type="PROSITE" id="PS00094">
    <property type="entry name" value="C5_MTASE_1"/>
    <property type="match status" value="1"/>
</dbReference>
<keyword evidence="4 13" id="KW-0489">Methyltransferase</keyword>
<dbReference type="Gene3D" id="2.30.30.490">
    <property type="match status" value="1"/>
</dbReference>
<dbReference type="InterPro" id="IPR001025">
    <property type="entry name" value="BAH_dom"/>
</dbReference>
<feature type="active site" evidence="13">
    <location>
        <position position="742"/>
    </location>
</feature>
<evidence type="ECO:0000256" key="3">
    <source>
        <dbReference type="ARBA" id="ARBA00011975"/>
    </source>
</evidence>
<feature type="domain" description="HTH myb-type" evidence="17">
    <location>
        <begin position="1134"/>
        <end position="1194"/>
    </location>
</feature>
<dbReference type="Gene3D" id="3.40.50.150">
    <property type="entry name" value="Vaccinia Virus protein VP39"/>
    <property type="match status" value="2"/>
</dbReference>